<evidence type="ECO:0008006" key="3">
    <source>
        <dbReference type="Google" id="ProtNLM"/>
    </source>
</evidence>
<organism evidence="1 2">
    <name type="scientific">Actinokineospora globicatena</name>
    <dbReference type="NCBI Taxonomy" id="103729"/>
    <lineage>
        <taxon>Bacteria</taxon>
        <taxon>Bacillati</taxon>
        <taxon>Actinomycetota</taxon>
        <taxon>Actinomycetes</taxon>
        <taxon>Pseudonocardiales</taxon>
        <taxon>Pseudonocardiaceae</taxon>
        <taxon>Actinokineospora</taxon>
    </lineage>
</organism>
<accession>A0A9W6QU92</accession>
<dbReference type="RefSeq" id="WP_285612703.1">
    <property type="nucleotide sequence ID" value="NZ_BSSD01000010.1"/>
</dbReference>
<gene>
    <name evidence="1" type="ORF">Aglo03_55400</name>
</gene>
<keyword evidence="2" id="KW-1185">Reference proteome</keyword>
<evidence type="ECO:0000313" key="2">
    <source>
        <dbReference type="Proteomes" id="UP001165042"/>
    </source>
</evidence>
<proteinExistence type="predicted"/>
<comment type="caution">
    <text evidence="1">The sequence shown here is derived from an EMBL/GenBank/DDBJ whole genome shotgun (WGS) entry which is preliminary data.</text>
</comment>
<dbReference type="Proteomes" id="UP001165042">
    <property type="component" value="Unassembled WGS sequence"/>
</dbReference>
<evidence type="ECO:0000313" key="1">
    <source>
        <dbReference type="EMBL" id="GLW94724.1"/>
    </source>
</evidence>
<dbReference type="EMBL" id="BSSD01000010">
    <property type="protein sequence ID" value="GLW94724.1"/>
    <property type="molecule type" value="Genomic_DNA"/>
</dbReference>
<reference evidence="1" key="1">
    <citation type="submission" date="2023-02" db="EMBL/GenBank/DDBJ databases">
        <title>Actinokineospora globicatena NBRC 15670.</title>
        <authorList>
            <person name="Ichikawa N."/>
            <person name="Sato H."/>
            <person name="Tonouchi N."/>
        </authorList>
    </citation>
    <scope>NUCLEOTIDE SEQUENCE</scope>
    <source>
        <strain evidence="1">NBRC 15670</strain>
    </source>
</reference>
<name>A0A9W6QU92_9PSEU</name>
<protein>
    <recommendedName>
        <fullName evidence="3">Excreted virulence factor EspC, type VII ESX diderm</fullName>
    </recommendedName>
</protein>
<dbReference type="AlphaFoldDB" id="A0A9W6QU92"/>
<sequence length="101" mass="10563">MTLRLDHEAVTALATEVTDLQAAVTAIATFARADPLTPRHFGPLGARAAAAFTALQDDLLTEIENAAPALENAVSGLIKAAEQVIEVDQDAAARITRAGER</sequence>